<evidence type="ECO:0000256" key="3">
    <source>
        <dbReference type="ARBA" id="ARBA00022475"/>
    </source>
</evidence>
<keyword evidence="8" id="KW-0851">Voltage-gated channel</keyword>
<keyword evidence="7" id="KW-0630">Potassium</keyword>
<feature type="transmembrane region" description="Helical" evidence="15">
    <location>
        <begin position="164"/>
        <end position="184"/>
    </location>
</feature>
<dbReference type="GO" id="GO:0022841">
    <property type="term" value="F:potassium ion leak channel activity"/>
    <property type="evidence" value="ECO:0007669"/>
    <property type="project" value="TreeGrafter"/>
</dbReference>
<evidence type="ECO:0000256" key="4">
    <source>
        <dbReference type="ARBA" id="ARBA00022538"/>
    </source>
</evidence>
<evidence type="ECO:0000313" key="17">
    <source>
        <dbReference type="EMBL" id="GIY26375.1"/>
    </source>
</evidence>
<evidence type="ECO:0000256" key="14">
    <source>
        <dbReference type="RuleBase" id="RU003857"/>
    </source>
</evidence>
<keyword evidence="4" id="KW-0633">Potassium transport</keyword>
<comment type="similarity">
    <text evidence="14">Belongs to the two pore domain potassium channel (TC 1.A.1.8) family.</text>
</comment>
<accession>A0AAV4S1G3</accession>
<keyword evidence="12 14" id="KW-0407">Ion channel</keyword>
<evidence type="ECO:0000256" key="6">
    <source>
        <dbReference type="ARBA" id="ARBA00022723"/>
    </source>
</evidence>
<dbReference type="PRINTS" id="PR01588">
    <property type="entry name" value="THIKCHANNEL"/>
</dbReference>
<gene>
    <name evidence="17" type="primary">KCNK13</name>
    <name evidence="17" type="ORF">CDAR_569771</name>
</gene>
<evidence type="ECO:0000256" key="11">
    <source>
        <dbReference type="ARBA" id="ARBA00023136"/>
    </source>
</evidence>
<evidence type="ECO:0000256" key="10">
    <source>
        <dbReference type="ARBA" id="ARBA00023065"/>
    </source>
</evidence>
<dbReference type="EMBL" id="BPLQ01006940">
    <property type="protein sequence ID" value="GIY26375.1"/>
    <property type="molecule type" value="Genomic_DNA"/>
</dbReference>
<comment type="catalytic activity">
    <reaction evidence="13">
        <text>K(+)(in) = K(+)(out)</text>
        <dbReference type="Rhea" id="RHEA:29463"/>
        <dbReference type="ChEBI" id="CHEBI:29103"/>
    </reaction>
</comment>
<evidence type="ECO:0000256" key="2">
    <source>
        <dbReference type="ARBA" id="ARBA00022448"/>
    </source>
</evidence>
<dbReference type="Pfam" id="PF07885">
    <property type="entry name" value="Ion_trans_2"/>
    <property type="match status" value="2"/>
</dbReference>
<dbReference type="PRINTS" id="PR01333">
    <property type="entry name" value="2POREKCHANEL"/>
</dbReference>
<comment type="subcellular location">
    <subcellularLocation>
        <location evidence="1">Cell membrane</location>
        <topology evidence="1">Multi-pass membrane protein</topology>
    </subcellularLocation>
</comment>
<feature type="domain" description="Potassium channel" evidence="16">
    <location>
        <begin position="23"/>
        <end position="60"/>
    </location>
</feature>
<evidence type="ECO:0000256" key="15">
    <source>
        <dbReference type="SAM" id="Phobius"/>
    </source>
</evidence>
<keyword evidence="11 15" id="KW-0472">Membrane</keyword>
<dbReference type="GO" id="GO:0015271">
    <property type="term" value="F:outward rectifier potassium channel activity"/>
    <property type="evidence" value="ECO:0007669"/>
    <property type="project" value="TreeGrafter"/>
</dbReference>
<evidence type="ECO:0000256" key="7">
    <source>
        <dbReference type="ARBA" id="ARBA00022826"/>
    </source>
</evidence>
<dbReference type="GO" id="GO:0046872">
    <property type="term" value="F:metal ion binding"/>
    <property type="evidence" value="ECO:0007669"/>
    <property type="project" value="UniProtKB-KW"/>
</dbReference>
<evidence type="ECO:0000313" key="18">
    <source>
        <dbReference type="Proteomes" id="UP001054837"/>
    </source>
</evidence>
<reference evidence="17 18" key="1">
    <citation type="submission" date="2021-06" db="EMBL/GenBank/DDBJ databases">
        <title>Caerostris darwini draft genome.</title>
        <authorList>
            <person name="Kono N."/>
            <person name="Arakawa K."/>
        </authorList>
    </citation>
    <scope>NUCLEOTIDE SEQUENCE [LARGE SCALE GENOMIC DNA]</scope>
</reference>
<keyword evidence="6" id="KW-0479">Metal-binding</keyword>
<dbReference type="PANTHER" id="PTHR11003:SF10">
    <property type="entry name" value="POTASSIUM CHANNEL DOMAIN-CONTAINING PROTEIN"/>
    <property type="match status" value="1"/>
</dbReference>
<dbReference type="InterPro" id="IPR005410">
    <property type="entry name" value="2pore_dom_K_chnl_THIK"/>
</dbReference>
<feature type="domain" description="Potassium channel" evidence="16">
    <location>
        <begin position="113"/>
        <end position="191"/>
    </location>
</feature>
<sequence length="275" mass="31854">MRPEAMANTICFNSSFSSFCCSGFGMTTPKTVAGRIVVIFYGFFGCSGAILFFNLFLERIITFLAYVLRMIHERELRKKGFEGRRDSQQSFEYNLDEWKPSVYWVMLYLFIATVSIATSASFLYSPMEGWTYFDCLYFCFVTFSTIGFGDLVTSQEAHYPHVALYRMANFAFIVCGSCCIYSLFNVTSIVIKQFLNWLMKTLDCSCRCRPKKPPSRPQLLARGRRNAITPYHLRNQIQTHALSFFKIRTHALFFSKFEPTPCSFQNSNRRLVNQV</sequence>
<keyword evidence="18" id="KW-1185">Reference proteome</keyword>
<dbReference type="GO" id="GO:0005886">
    <property type="term" value="C:plasma membrane"/>
    <property type="evidence" value="ECO:0007669"/>
    <property type="project" value="UniProtKB-SubCell"/>
</dbReference>
<keyword evidence="9 15" id="KW-1133">Transmembrane helix</keyword>
<comment type="caution">
    <text evidence="17">The sequence shown here is derived from an EMBL/GenBank/DDBJ whole genome shotgun (WGS) entry which is preliminary data.</text>
</comment>
<keyword evidence="2 14" id="KW-0813">Transport</keyword>
<dbReference type="GO" id="GO:0034702">
    <property type="term" value="C:monoatomic ion channel complex"/>
    <property type="evidence" value="ECO:0007669"/>
    <property type="project" value="UniProtKB-KW"/>
</dbReference>
<evidence type="ECO:0000256" key="5">
    <source>
        <dbReference type="ARBA" id="ARBA00022692"/>
    </source>
</evidence>
<evidence type="ECO:0000256" key="12">
    <source>
        <dbReference type="ARBA" id="ARBA00023303"/>
    </source>
</evidence>
<keyword evidence="10 14" id="KW-0406">Ion transport</keyword>
<dbReference type="InterPro" id="IPR003280">
    <property type="entry name" value="2pore_dom_K_chnl"/>
</dbReference>
<proteinExistence type="inferred from homology"/>
<evidence type="ECO:0000256" key="1">
    <source>
        <dbReference type="ARBA" id="ARBA00004651"/>
    </source>
</evidence>
<evidence type="ECO:0000256" key="13">
    <source>
        <dbReference type="ARBA" id="ARBA00034430"/>
    </source>
</evidence>
<dbReference type="Proteomes" id="UP001054837">
    <property type="component" value="Unassembled WGS sequence"/>
</dbReference>
<keyword evidence="7" id="KW-0631">Potassium channel</keyword>
<name>A0AAV4S1G3_9ARAC</name>
<evidence type="ECO:0000256" key="9">
    <source>
        <dbReference type="ARBA" id="ARBA00022989"/>
    </source>
</evidence>
<keyword evidence="5 14" id="KW-0812">Transmembrane</keyword>
<evidence type="ECO:0000259" key="16">
    <source>
        <dbReference type="Pfam" id="PF07885"/>
    </source>
</evidence>
<organism evidence="17 18">
    <name type="scientific">Caerostris darwini</name>
    <dbReference type="NCBI Taxonomy" id="1538125"/>
    <lineage>
        <taxon>Eukaryota</taxon>
        <taxon>Metazoa</taxon>
        <taxon>Ecdysozoa</taxon>
        <taxon>Arthropoda</taxon>
        <taxon>Chelicerata</taxon>
        <taxon>Arachnida</taxon>
        <taxon>Araneae</taxon>
        <taxon>Araneomorphae</taxon>
        <taxon>Entelegynae</taxon>
        <taxon>Araneoidea</taxon>
        <taxon>Araneidae</taxon>
        <taxon>Caerostris</taxon>
    </lineage>
</organism>
<dbReference type="SUPFAM" id="SSF81324">
    <property type="entry name" value="Voltage-gated potassium channels"/>
    <property type="match status" value="2"/>
</dbReference>
<feature type="transmembrane region" description="Helical" evidence="15">
    <location>
        <begin position="102"/>
        <end position="124"/>
    </location>
</feature>
<keyword evidence="3" id="KW-1003">Cell membrane</keyword>
<feature type="transmembrane region" description="Helical" evidence="15">
    <location>
        <begin position="38"/>
        <end position="68"/>
    </location>
</feature>
<dbReference type="AlphaFoldDB" id="A0AAV4S1G3"/>
<dbReference type="PANTHER" id="PTHR11003">
    <property type="entry name" value="POTASSIUM CHANNEL, SUBFAMILY K"/>
    <property type="match status" value="1"/>
</dbReference>
<dbReference type="Gene3D" id="1.10.287.70">
    <property type="match status" value="1"/>
</dbReference>
<feature type="transmembrane region" description="Helical" evidence="15">
    <location>
        <begin position="130"/>
        <end position="152"/>
    </location>
</feature>
<dbReference type="InterPro" id="IPR013099">
    <property type="entry name" value="K_chnl_dom"/>
</dbReference>
<protein>
    <submittedName>
        <fullName evidence="17">Potassium channel subfamily K member 13</fullName>
    </submittedName>
</protein>
<evidence type="ECO:0000256" key="8">
    <source>
        <dbReference type="ARBA" id="ARBA00022882"/>
    </source>
</evidence>
<dbReference type="GO" id="GO:0030322">
    <property type="term" value="P:stabilization of membrane potential"/>
    <property type="evidence" value="ECO:0007669"/>
    <property type="project" value="TreeGrafter"/>
</dbReference>